<feature type="compositionally biased region" description="Basic and acidic residues" evidence="1">
    <location>
        <begin position="37"/>
        <end position="54"/>
    </location>
</feature>
<feature type="region of interest" description="Disordered" evidence="1">
    <location>
        <begin position="1"/>
        <end position="54"/>
    </location>
</feature>
<gene>
    <name evidence="2" type="ORF">TEK04_16790</name>
</gene>
<sequence>MTEPDRSESAPDEEPAEVTPQALVDTEEKSMPGPGDMVDRAEFSQRDDGDVLYG</sequence>
<protein>
    <submittedName>
        <fullName evidence="2">Uncharacterized protein</fullName>
    </submittedName>
</protein>
<name>A0ABU8DX12_9ACTN</name>
<dbReference type="EMBL" id="JBAPLU010000020">
    <property type="protein sequence ID" value="MEI4273380.1"/>
    <property type="molecule type" value="Genomic_DNA"/>
</dbReference>
<organism evidence="2 3">
    <name type="scientific">Klenkia sesuvii</name>
    <dbReference type="NCBI Taxonomy" id="3103137"/>
    <lineage>
        <taxon>Bacteria</taxon>
        <taxon>Bacillati</taxon>
        <taxon>Actinomycetota</taxon>
        <taxon>Actinomycetes</taxon>
        <taxon>Geodermatophilales</taxon>
        <taxon>Geodermatophilaceae</taxon>
        <taxon>Klenkia</taxon>
    </lineage>
</organism>
<comment type="caution">
    <text evidence="2">The sequence shown here is derived from an EMBL/GenBank/DDBJ whole genome shotgun (WGS) entry which is preliminary data.</text>
</comment>
<proteinExistence type="predicted"/>
<evidence type="ECO:0000313" key="2">
    <source>
        <dbReference type="EMBL" id="MEI4273380.1"/>
    </source>
</evidence>
<keyword evidence="3" id="KW-1185">Reference proteome</keyword>
<accession>A0ABU8DX12</accession>
<dbReference type="RefSeq" id="WP_336405501.1">
    <property type="nucleotide sequence ID" value="NZ_JBAPLU010000020.1"/>
</dbReference>
<evidence type="ECO:0000313" key="3">
    <source>
        <dbReference type="Proteomes" id="UP001361570"/>
    </source>
</evidence>
<dbReference type="Proteomes" id="UP001361570">
    <property type="component" value="Unassembled WGS sequence"/>
</dbReference>
<reference evidence="2 3" key="1">
    <citation type="submission" date="2024-03" db="EMBL/GenBank/DDBJ databases">
        <title>Draft genome sequence of Klenkia sp. LSe6-5.</title>
        <authorList>
            <person name="Duangmal K."/>
            <person name="Chantavorakit T."/>
        </authorList>
    </citation>
    <scope>NUCLEOTIDE SEQUENCE [LARGE SCALE GENOMIC DNA]</scope>
    <source>
        <strain evidence="2 3">LSe6-5</strain>
    </source>
</reference>
<evidence type="ECO:0000256" key="1">
    <source>
        <dbReference type="SAM" id="MobiDB-lite"/>
    </source>
</evidence>